<accession>A0A3D8K6Y7</accession>
<feature type="transmembrane region" description="Helical" evidence="7">
    <location>
        <begin position="124"/>
        <end position="146"/>
    </location>
</feature>
<feature type="transmembrane region" description="Helical" evidence="7">
    <location>
        <begin position="356"/>
        <end position="376"/>
    </location>
</feature>
<proteinExistence type="predicted"/>
<gene>
    <name evidence="8" type="ORF">DWV00_02665</name>
</gene>
<feature type="transmembrane region" description="Helical" evidence="7">
    <location>
        <begin position="29"/>
        <end position="51"/>
    </location>
</feature>
<evidence type="ECO:0000256" key="7">
    <source>
        <dbReference type="SAM" id="Phobius"/>
    </source>
</evidence>
<comment type="caution">
    <text evidence="8">The sequence shown here is derived from an EMBL/GenBank/DDBJ whole genome shotgun (WGS) entry which is preliminary data.</text>
</comment>
<dbReference type="SUPFAM" id="SSF103473">
    <property type="entry name" value="MFS general substrate transporter"/>
    <property type="match status" value="1"/>
</dbReference>
<dbReference type="GO" id="GO:0022857">
    <property type="term" value="F:transmembrane transporter activity"/>
    <property type="evidence" value="ECO:0007669"/>
    <property type="project" value="InterPro"/>
</dbReference>
<dbReference type="RefSeq" id="WP_115532242.1">
    <property type="nucleotide sequence ID" value="NZ_QRGA01000001.1"/>
</dbReference>
<dbReference type="EMBL" id="QRGA01000001">
    <property type="protein sequence ID" value="RDV00980.1"/>
    <property type="molecule type" value="Genomic_DNA"/>
</dbReference>
<dbReference type="Gene3D" id="1.20.1250.20">
    <property type="entry name" value="MFS general substrate transporter like domains"/>
    <property type="match status" value="1"/>
</dbReference>
<dbReference type="InterPro" id="IPR011701">
    <property type="entry name" value="MFS"/>
</dbReference>
<dbReference type="InterPro" id="IPR036259">
    <property type="entry name" value="MFS_trans_sf"/>
</dbReference>
<dbReference type="PANTHER" id="PTHR43124">
    <property type="entry name" value="PURINE EFFLUX PUMP PBUE"/>
    <property type="match status" value="1"/>
</dbReference>
<evidence type="ECO:0000256" key="6">
    <source>
        <dbReference type="SAM" id="MobiDB-lite"/>
    </source>
</evidence>
<dbReference type="PANTHER" id="PTHR43124:SF10">
    <property type="entry name" value="PURINE EFFLUX PUMP PBUE"/>
    <property type="match status" value="1"/>
</dbReference>
<keyword evidence="3 7" id="KW-0812">Transmembrane</keyword>
<keyword evidence="4 7" id="KW-1133">Transmembrane helix</keyword>
<feature type="transmembrane region" description="Helical" evidence="7">
    <location>
        <begin position="71"/>
        <end position="93"/>
    </location>
</feature>
<name>A0A3D8K6Y7_9BURK</name>
<sequence length="416" mass="43514">MSDPAATNQKLESALGDPPTGRGLSRAGLIAALPILAIVMVGIAGHATSSLKPLIIQAFVQSVGFGKATSGYLLTTEMISTSAGSILATAFPFALRRRPYLFFALAMMMLANLLSISFKGDPGVLLYGLRCLSGLGAGFGLGRLGILIALSGRPGKTAALYSTSTQLYGAAAAFAMPFIIRLCGSNAIFVILAGTVPLALLLIAWVPESNERVTKAKVISSEKVQALGLGEKVVLAIAFGVFYLGVGTFFPFISVLGETSGIGHTQMSSLLGWGAIVSAVGSASAVFSGDRKASAPIITLFFVVLCLSVVMQIVAPRSLFIFMASVLLFSLAYWVINPMILGVMSKLDTTGQMNGVYYIVAVGGISLGPALAGWLLSHESDQFASTQFLRAMSVSLLAVASAVQIYYAYRARRLPD</sequence>
<dbReference type="GO" id="GO:0005886">
    <property type="term" value="C:plasma membrane"/>
    <property type="evidence" value="ECO:0007669"/>
    <property type="project" value="UniProtKB-SubCell"/>
</dbReference>
<evidence type="ECO:0000256" key="2">
    <source>
        <dbReference type="ARBA" id="ARBA00022475"/>
    </source>
</evidence>
<feature type="transmembrane region" description="Helical" evidence="7">
    <location>
        <begin position="295"/>
        <end position="314"/>
    </location>
</feature>
<feature type="transmembrane region" description="Helical" evidence="7">
    <location>
        <begin position="158"/>
        <end position="180"/>
    </location>
</feature>
<dbReference type="OrthoDB" id="9123338at2"/>
<dbReference type="AlphaFoldDB" id="A0A3D8K6Y7"/>
<feature type="transmembrane region" description="Helical" evidence="7">
    <location>
        <begin position="186"/>
        <end position="206"/>
    </location>
</feature>
<organism evidence="8 9">
    <name type="scientific">Trinickia dinghuensis</name>
    <dbReference type="NCBI Taxonomy" id="2291023"/>
    <lineage>
        <taxon>Bacteria</taxon>
        <taxon>Pseudomonadati</taxon>
        <taxon>Pseudomonadota</taxon>
        <taxon>Betaproteobacteria</taxon>
        <taxon>Burkholderiales</taxon>
        <taxon>Burkholderiaceae</taxon>
        <taxon>Trinickia</taxon>
    </lineage>
</organism>
<feature type="transmembrane region" description="Helical" evidence="7">
    <location>
        <begin position="270"/>
        <end position="288"/>
    </location>
</feature>
<evidence type="ECO:0000256" key="1">
    <source>
        <dbReference type="ARBA" id="ARBA00004651"/>
    </source>
</evidence>
<evidence type="ECO:0000313" key="8">
    <source>
        <dbReference type="EMBL" id="RDV00980.1"/>
    </source>
</evidence>
<feature type="transmembrane region" description="Helical" evidence="7">
    <location>
        <begin position="227"/>
        <end position="250"/>
    </location>
</feature>
<dbReference type="InterPro" id="IPR050189">
    <property type="entry name" value="MFS_Efflux_Transporters"/>
</dbReference>
<protein>
    <submittedName>
        <fullName evidence="8">MFS transporter</fullName>
    </submittedName>
</protein>
<keyword evidence="9" id="KW-1185">Reference proteome</keyword>
<reference evidence="8 9" key="1">
    <citation type="submission" date="2018-08" db="EMBL/GenBank/DDBJ databases">
        <title>Paraburkholderia sp. DHOM06 isolated from forest soil.</title>
        <authorList>
            <person name="Gao Z.-H."/>
            <person name="Qiu L.-H."/>
        </authorList>
    </citation>
    <scope>NUCLEOTIDE SEQUENCE [LARGE SCALE GENOMIC DNA]</scope>
    <source>
        <strain evidence="8 9">DHOM06</strain>
    </source>
</reference>
<evidence type="ECO:0000256" key="4">
    <source>
        <dbReference type="ARBA" id="ARBA00022989"/>
    </source>
</evidence>
<feature type="region of interest" description="Disordered" evidence="6">
    <location>
        <begin position="1"/>
        <end position="21"/>
    </location>
</feature>
<evidence type="ECO:0000256" key="3">
    <source>
        <dbReference type="ARBA" id="ARBA00022692"/>
    </source>
</evidence>
<feature type="transmembrane region" description="Helical" evidence="7">
    <location>
        <begin position="100"/>
        <end position="118"/>
    </location>
</feature>
<feature type="transmembrane region" description="Helical" evidence="7">
    <location>
        <begin position="388"/>
        <end position="409"/>
    </location>
</feature>
<evidence type="ECO:0000256" key="5">
    <source>
        <dbReference type="ARBA" id="ARBA00023136"/>
    </source>
</evidence>
<keyword evidence="2" id="KW-1003">Cell membrane</keyword>
<dbReference type="Pfam" id="PF07690">
    <property type="entry name" value="MFS_1"/>
    <property type="match status" value="1"/>
</dbReference>
<feature type="compositionally biased region" description="Polar residues" evidence="6">
    <location>
        <begin position="1"/>
        <end position="11"/>
    </location>
</feature>
<feature type="transmembrane region" description="Helical" evidence="7">
    <location>
        <begin position="320"/>
        <end position="344"/>
    </location>
</feature>
<evidence type="ECO:0000313" key="9">
    <source>
        <dbReference type="Proteomes" id="UP000256838"/>
    </source>
</evidence>
<dbReference type="Proteomes" id="UP000256838">
    <property type="component" value="Unassembled WGS sequence"/>
</dbReference>
<keyword evidence="5 7" id="KW-0472">Membrane</keyword>
<comment type="subcellular location">
    <subcellularLocation>
        <location evidence="1">Cell membrane</location>
        <topology evidence="1">Multi-pass membrane protein</topology>
    </subcellularLocation>
</comment>